<dbReference type="PROSITE" id="PS51832">
    <property type="entry name" value="HD_GYP"/>
    <property type="match status" value="1"/>
</dbReference>
<gene>
    <name evidence="2" type="ORF">SAMN05216243_1883</name>
</gene>
<dbReference type="InterPro" id="IPR037522">
    <property type="entry name" value="HD_GYP_dom"/>
</dbReference>
<dbReference type="AlphaFoldDB" id="A0A1G8YX62"/>
<organism evidence="2 3">
    <name type="scientific">Sediminibacillus albus</name>
    <dbReference type="NCBI Taxonomy" id="407036"/>
    <lineage>
        <taxon>Bacteria</taxon>
        <taxon>Bacillati</taxon>
        <taxon>Bacillota</taxon>
        <taxon>Bacilli</taxon>
        <taxon>Bacillales</taxon>
        <taxon>Bacillaceae</taxon>
        <taxon>Sediminibacillus</taxon>
    </lineage>
</organism>
<dbReference type="InterPro" id="IPR006675">
    <property type="entry name" value="HDIG_dom"/>
</dbReference>
<dbReference type="Proteomes" id="UP000198694">
    <property type="component" value="Unassembled WGS sequence"/>
</dbReference>
<keyword evidence="3" id="KW-1185">Reference proteome</keyword>
<dbReference type="SUPFAM" id="SSF109604">
    <property type="entry name" value="HD-domain/PDEase-like"/>
    <property type="match status" value="1"/>
</dbReference>
<evidence type="ECO:0000259" key="1">
    <source>
        <dbReference type="PROSITE" id="PS51832"/>
    </source>
</evidence>
<dbReference type="SMART" id="SM00471">
    <property type="entry name" value="HDc"/>
    <property type="match status" value="1"/>
</dbReference>
<dbReference type="InterPro" id="IPR003607">
    <property type="entry name" value="HD/PDEase_dom"/>
</dbReference>
<dbReference type="NCBIfam" id="TIGR00277">
    <property type="entry name" value="HDIG"/>
    <property type="match status" value="1"/>
</dbReference>
<reference evidence="2 3" key="1">
    <citation type="submission" date="2016-10" db="EMBL/GenBank/DDBJ databases">
        <authorList>
            <person name="de Groot N.N."/>
        </authorList>
    </citation>
    <scope>NUCLEOTIDE SEQUENCE [LARGE SCALE GENOMIC DNA]</scope>
    <source>
        <strain evidence="2 3">CGMCC 1.6502</strain>
    </source>
</reference>
<dbReference type="OrthoDB" id="9759601at2"/>
<dbReference type="RefSeq" id="WP_093213340.1">
    <property type="nucleotide sequence ID" value="NZ_FNFL01000002.1"/>
</dbReference>
<dbReference type="PANTHER" id="PTHR43155">
    <property type="entry name" value="CYCLIC DI-GMP PHOSPHODIESTERASE PA4108-RELATED"/>
    <property type="match status" value="1"/>
</dbReference>
<name>A0A1G8YX62_9BACI</name>
<evidence type="ECO:0000313" key="2">
    <source>
        <dbReference type="EMBL" id="SDK07449.1"/>
    </source>
</evidence>
<protein>
    <submittedName>
        <fullName evidence="2">HDIG domain-containing protein</fullName>
    </submittedName>
</protein>
<dbReference type="EMBL" id="FNFL01000002">
    <property type="protein sequence ID" value="SDK07449.1"/>
    <property type="molecule type" value="Genomic_DNA"/>
</dbReference>
<dbReference type="PANTHER" id="PTHR43155:SF2">
    <property type="entry name" value="CYCLIC DI-GMP PHOSPHODIESTERASE PA4108"/>
    <property type="match status" value="1"/>
</dbReference>
<proteinExistence type="predicted"/>
<accession>A0A1G8YX62</accession>
<dbReference type="STRING" id="407036.SAMN05216243_1883"/>
<feature type="domain" description="HD-GYP" evidence="1">
    <location>
        <begin position="113"/>
        <end position="309"/>
    </location>
</feature>
<sequence>MRIAATKRIEPGTKLAKAVYNENGQVLIQNDVRLTKRMLNRLLKNNITYVHIKDTLTEDIEVSSPVSEQLRMEAYQTIKNSFSDFKEEGIGKNSFVFEKTSQKMTGTVHSLIEEIQQADEVISILSDIFISDNYVFSHSLNVTIYSLALGTELGLPSSQLEEIGLGAMLHDVGKMFIPHEILQKSEKLTDKEFEIVKGHAEMGFEFLRKIDNVPLLAAHCAFQHHERLNGSGYPRGLTKDEMHPHAKLIGIADVFDAVTSNRIYRDALLPHEGLEVLYAGAGDLFDKELVAAFRRTIAVYPTGLMVDLSDGRSGIVAKQNNYLSERPVVRVLEENGQTVSCPYEIDLAESLNVMVTSCYTAKLAKN</sequence>
<dbReference type="Gene3D" id="1.10.3210.10">
    <property type="entry name" value="Hypothetical protein af1432"/>
    <property type="match status" value="1"/>
</dbReference>
<dbReference type="Pfam" id="PF13487">
    <property type="entry name" value="HD_5"/>
    <property type="match status" value="1"/>
</dbReference>
<evidence type="ECO:0000313" key="3">
    <source>
        <dbReference type="Proteomes" id="UP000198694"/>
    </source>
</evidence>
<dbReference type="CDD" id="cd00077">
    <property type="entry name" value="HDc"/>
    <property type="match status" value="1"/>
</dbReference>